<sequence length="68" mass="8545">WVYRERERERERERSERKVREVRDGRWGVHPTTIIMRRFLIIYLYILWERSRSAFGFEFLLQSDEAPA</sequence>
<comment type="caution">
    <text evidence="1">The sequence shown here is derived from an EMBL/GenBank/DDBJ whole genome shotgun (WGS) entry which is preliminary data.</text>
</comment>
<protein>
    <submittedName>
        <fullName evidence="1">Uncharacterized protein</fullName>
    </submittedName>
</protein>
<dbReference type="EMBL" id="LLXE01000540">
    <property type="protein sequence ID" value="KUM56159.1"/>
    <property type="molecule type" value="Genomic_DNA"/>
</dbReference>
<gene>
    <name evidence="1" type="ORF">ACN42_g11066</name>
</gene>
<proteinExistence type="predicted"/>
<keyword evidence="2" id="KW-1185">Reference proteome</keyword>
<feature type="non-terminal residue" evidence="1">
    <location>
        <position position="1"/>
    </location>
</feature>
<name>A0A101M8X6_PENFR</name>
<evidence type="ECO:0000313" key="1">
    <source>
        <dbReference type="EMBL" id="KUM56159.1"/>
    </source>
</evidence>
<evidence type="ECO:0000313" key="2">
    <source>
        <dbReference type="Proteomes" id="UP000055045"/>
    </source>
</evidence>
<organism evidence="1 2">
    <name type="scientific">Penicillium freii</name>
    <dbReference type="NCBI Taxonomy" id="48697"/>
    <lineage>
        <taxon>Eukaryota</taxon>
        <taxon>Fungi</taxon>
        <taxon>Dikarya</taxon>
        <taxon>Ascomycota</taxon>
        <taxon>Pezizomycotina</taxon>
        <taxon>Eurotiomycetes</taxon>
        <taxon>Eurotiomycetidae</taxon>
        <taxon>Eurotiales</taxon>
        <taxon>Aspergillaceae</taxon>
        <taxon>Penicillium</taxon>
    </lineage>
</organism>
<accession>A0A101M8X6</accession>
<reference evidence="1 2" key="1">
    <citation type="submission" date="2015-10" db="EMBL/GenBank/DDBJ databases">
        <title>Genome sequencing of Penicillium freii.</title>
        <authorList>
            <person name="Nguyen H.D."/>
            <person name="Visagie C.M."/>
            <person name="Seifert K.A."/>
        </authorList>
    </citation>
    <scope>NUCLEOTIDE SEQUENCE [LARGE SCALE GENOMIC DNA]</scope>
    <source>
        <strain evidence="1 2">DAOM 242723</strain>
    </source>
</reference>
<dbReference type="Proteomes" id="UP000055045">
    <property type="component" value="Unassembled WGS sequence"/>
</dbReference>
<dbReference type="AlphaFoldDB" id="A0A101M8X6"/>